<dbReference type="OrthoDB" id="9805070at2"/>
<gene>
    <name evidence="3" type="ORF">FBQ74_04455</name>
</gene>
<keyword evidence="1" id="KW-1133">Transmembrane helix</keyword>
<keyword evidence="4" id="KW-1185">Reference proteome</keyword>
<feature type="domain" description="M23ase beta-sheet core" evidence="2">
    <location>
        <begin position="193"/>
        <end position="287"/>
    </location>
</feature>
<dbReference type="InterPro" id="IPR050570">
    <property type="entry name" value="Cell_wall_metabolism_enzyme"/>
</dbReference>
<dbReference type="AlphaFoldDB" id="A0A5B7YBA6"/>
<evidence type="ECO:0000259" key="2">
    <source>
        <dbReference type="Pfam" id="PF01551"/>
    </source>
</evidence>
<evidence type="ECO:0000313" key="4">
    <source>
        <dbReference type="Proteomes" id="UP000304912"/>
    </source>
</evidence>
<dbReference type="GO" id="GO:0004222">
    <property type="term" value="F:metalloendopeptidase activity"/>
    <property type="evidence" value="ECO:0007669"/>
    <property type="project" value="TreeGrafter"/>
</dbReference>
<dbReference type="KEGG" id="salk:FBQ74_04455"/>
<dbReference type="Pfam" id="PF01551">
    <property type="entry name" value="Peptidase_M23"/>
    <property type="match status" value="1"/>
</dbReference>
<dbReference type="InterPro" id="IPR011055">
    <property type="entry name" value="Dup_hybrid_motif"/>
</dbReference>
<dbReference type="PANTHER" id="PTHR21666">
    <property type="entry name" value="PEPTIDASE-RELATED"/>
    <property type="match status" value="1"/>
</dbReference>
<feature type="transmembrane region" description="Helical" evidence="1">
    <location>
        <begin position="16"/>
        <end position="36"/>
    </location>
</feature>
<proteinExistence type="predicted"/>
<reference evidence="3 4" key="1">
    <citation type="submission" date="2019-04" db="EMBL/GenBank/DDBJ databases">
        <title>Salinimonas iocasae sp. nov., a halophilic bacterium isolated from the outer tube casing of tubeworms in Okinawa Trough.</title>
        <authorList>
            <person name="Zhang H."/>
            <person name="Wang H."/>
            <person name="Li C."/>
        </authorList>
    </citation>
    <scope>NUCLEOTIDE SEQUENCE [LARGE SCALE GENOMIC DNA]</scope>
    <source>
        <strain evidence="3 4">KX18D6</strain>
    </source>
</reference>
<evidence type="ECO:0000313" key="3">
    <source>
        <dbReference type="EMBL" id="QCZ92775.1"/>
    </source>
</evidence>
<dbReference type="FunFam" id="2.70.70.10:FF:000006">
    <property type="entry name" value="M23 family peptidase"/>
    <property type="match status" value="1"/>
</dbReference>
<organism evidence="3 4">
    <name type="scientific">Salinimonas iocasae</name>
    <dbReference type="NCBI Taxonomy" id="2572577"/>
    <lineage>
        <taxon>Bacteria</taxon>
        <taxon>Pseudomonadati</taxon>
        <taxon>Pseudomonadota</taxon>
        <taxon>Gammaproteobacteria</taxon>
        <taxon>Alteromonadales</taxon>
        <taxon>Alteromonadaceae</taxon>
        <taxon>Alteromonas/Salinimonas group</taxon>
        <taxon>Salinimonas</taxon>
    </lineage>
</organism>
<keyword evidence="1" id="KW-0812">Transmembrane</keyword>
<dbReference type="Gene3D" id="2.70.70.10">
    <property type="entry name" value="Glucose Permease (Domain IIA)"/>
    <property type="match status" value="1"/>
</dbReference>
<accession>A0A5B7YBA6</accession>
<keyword evidence="1" id="KW-0472">Membrane</keyword>
<name>A0A5B7YBA6_9ALTE</name>
<dbReference type="SUPFAM" id="SSF51261">
    <property type="entry name" value="Duplicated hybrid motif"/>
    <property type="match status" value="1"/>
</dbReference>
<dbReference type="PANTHER" id="PTHR21666:SF291">
    <property type="entry name" value="STAGE II SPORULATION PROTEIN Q"/>
    <property type="match status" value="1"/>
</dbReference>
<dbReference type="Proteomes" id="UP000304912">
    <property type="component" value="Chromosome"/>
</dbReference>
<dbReference type="RefSeq" id="WP_139755524.1">
    <property type="nucleotide sequence ID" value="NZ_CP039852.1"/>
</dbReference>
<dbReference type="InterPro" id="IPR016047">
    <property type="entry name" value="M23ase_b-sheet_dom"/>
</dbReference>
<sequence length="293" mass="32039">MKRTINLIGKQKRYRYAISVRTLVSMTVLSSLLMLISSRSTHLVSEDIARLALAEQWNEKDRVALQALEAKTEAQLAVVISQLAKLNSQLSQLDSRAGHLAEQLGMEAKDLTAFADHNVSQPMDNGVAPFEQAFIEARASIDSKSRQIAMLESLVKGHHIHQQSQLSGRPVESGWLSSYYGMRKDPFSGNPAMHKGLDFAGASGDAIVTTAAGIVTWAGKRYGYGNLVEIEHKDGFITRYGHNQSVDVAVGDVVTKGQTIARMGSTGRSTGAHVHYEVIRNGQPVDPLPFTRQ</sequence>
<protein>
    <submittedName>
        <fullName evidence="3">M23 family peptidase</fullName>
    </submittedName>
</protein>
<dbReference type="CDD" id="cd12797">
    <property type="entry name" value="M23_peptidase"/>
    <property type="match status" value="1"/>
</dbReference>
<evidence type="ECO:0000256" key="1">
    <source>
        <dbReference type="SAM" id="Phobius"/>
    </source>
</evidence>
<dbReference type="EMBL" id="CP039852">
    <property type="protein sequence ID" value="QCZ92775.1"/>
    <property type="molecule type" value="Genomic_DNA"/>
</dbReference>